<dbReference type="Proteomes" id="UP000282184">
    <property type="component" value="Unassembled WGS sequence"/>
</dbReference>
<dbReference type="EMBL" id="RXOF01000002">
    <property type="protein sequence ID" value="RTQ52101.1"/>
    <property type="molecule type" value="Genomic_DNA"/>
</dbReference>
<dbReference type="Gene3D" id="3.20.20.10">
    <property type="entry name" value="Alanine racemase"/>
    <property type="match status" value="1"/>
</dbReference>
<dbReference type="InterPro" id="IPR009006">
    <property type="entry name" value="Ala_racemase/Decarboxylase_C"/>
</dbReference>
<reference evidence="4 5" key="1">
    <citation type="submission" date="2018-12" db="EMBL/GenBank/DDBJ databases">
        <title>Hymenobacter gummosus sp. nov., isolated from a spring.</title>
        <authorList>
            <person name="Nie L."/>
        </authorList>
    </citation>
    <scope>NUCLEOTIDE SEQUENCE [LARGE SCALE GENOMIC DNA]</scope>
    <source>
        <strain evidence="4 5">KCTC 52166</strain>
    </source>
</reference>
<accession>A0A431U704</accession>
<dbReference type="RefSeq" id="WP_126691758.1">
    <property type="nucleotide sequence ID" value="NZ_RXOF01000002.1"/>
</dbReference>
<keyword evidence="2" id="KW-0663">Pyridoxal phosphate</keyword>
<dbReference type="OrthoDB" id="9802241at2"/>
<evidence type="ECO:0000256" key="1">
    <source>
        <dbReference type="ARBA" id="ARBA00001933"/>
    </source>
</evidence>
<dbReference type="GO" id="GO:0009089">
    <property type="term" value="P:lysine biosynthetic process via diaminopimelate"/>
    <property type="evidence" value="ECO:0007669"/>
    <property type="project" value="TreeGrafter"/>
</dbReference>
<evidence type="ECO:0000313" key="5">
    <source>
        <dbReference type="Proteomes" id="UP000282184"/>
    </source>
</evidence>
<dbReference type="GO" id="GO:0008836">
    <property type="term" value="F:diaminopimelate decarboxylase activity"/>
    <property type="evidence" value="ECO:0007669"/>
    <property type="project" value="TreeGrafter"/>
</dbReference>
<evidence type="ECO:0000313" key="4">
    <source>
        <dbReference type="EMBL" id="RTQ52101.1"/>
    </source>
</evidence>
<evidence type="ECO:0000259" key="3">
    <source>
        <dbReference type="Pfam" id="PF02784"/>
    </source>
</evidence>
<dbReference type="Pfam" id="PF02784">
    <property type="entry name" value="Orn_Arg_deC_N"/>
    <property type="match status" value="1"/>
</dbReference>
<name>A0A431U704_9BACT</name>
<dbReference type="SUPFAM" id="SSF51419">
    <property type="entry name" value="PLP-binding barrel"/>
    <property type="match status" value="1"/>
</dbReference>
<comment type="cofactor">
    <cofactor evidence="1">
        <name>pyridoxal 5'-phosphate</name>
        <dbReference type="ChEBI" id="CHEBI:597326"/>
    </cofactor>
</comment>
<dbReference type="CDD" id="cd06841">
    <property type="entry name" value="PLPDE_III_MccE_like"/>
    <property type="match status" value="1"/>
</dbReference>
<comment type="caution">
    <text evidence="4">The sequence shown here is derived from an EMBL/GenBank/DDBJ whole genome shotgun (WGS) entry which is preliminary data.</text>
</comment>
<dbReference type="Gene3D" id="2.40.37.10">
    <property type="entry name" value="Lyase, Ornithine Decarboxylase, Chain A, domain 1"/>
    <property type="match status" value="1"/>
</dbReference>
<dbReference type="AlphaFoldDB" id="A0A431U704"/>
<dbReference type="PANTHER" id="PTHR43727:SF2">
    <property type="entry name" value="GROUP IV DECARBOXYLASE"/>
    <property type="match status" value="1"/>
</dbReference>
<proteinExistence type="predicted"/>
<dbReference type="SUPFAM" id="SSF50621">
    <property type="entry name" value="Alanine racemase C-terminal domain-like"/>
    <property type="match status" value="1"/>
</dbReference>
<organism evidence="4 5">
    <name type="scientific">Hymenobacter gummosus</name>
    <dbReference type="NCBI Taxonomy" id="1776032"/>
    <lineage>
        <taxon>Bacteria</taxon>
        <taxon>Pseudomonadati</taxon>
        <taxon>Bacteroidota</taxon>
        <taxon>Cytophagia</taxon>
        <taxon>Cytophagales</taxon>
        <taxon>Hymenobacteraceae</taxon>
        <taxon>Hymenobacter</taxon>
    </lineage>
</organism>
<dbReference type="PANTHER" id="PTHR43727">
    <property type="entry name" value="DIAMINOPIMELATE DECARBOXYLASE"/>
    <property type="match status" value="1"/>
</dbReference>
<gene>
    <name evidence="4" type="ORF">EJV47_03480</name>
</gene>
<dbReference type="InterPro" id="IPR029066">
    <property type="entry name" value="PLP-binding_barrel"/>
</dbReference>
<protein>
    <submittedName>
        <fullName evidence="4">Diaminopimelate decarboxylase</fullName>
    </submittedName>
</protein>
<feature type="domain" description="Orn/DAP/Arg decarboxylase 2 N-terminal" evidence="3">
    <location>
        <begin position="62"/>
        <end position="309"/>
    </location>
</feature>
<keyword evidence="5" id="KW-1185">Reference proteome</keyword>
<evidence type="ECO:0000256" key="2">
    <source>
        <dbReference type="ARBA" id="ARBA00022898"/>
    </source>
</evidence>
<sequence>MKQRYERPLIRKLNAGPLNKFGSRSEAQAVTHVDGAAVEDLLAEFGSPLFVLSEKQLRRNYQQAVRAFRTRYPRVQFAWSYKTNYLNAVCRVFHQEGAWAEVVSGFEYQKALLNGVPGPQILFNGPGKSRAELQLAAENDSVIHLDHFDELYELLGLAEGLARRPRVAVRVNLDAGVYPQWDRFGFNLENGQAWNAISRIVASGRLELVGLHCHIGTFMLSTKPYGVAAQKLADLAWSCLTQLNTPIQYLDLGGGFPSTNTLKGAYLPGTDTAPSLDEFAEVIADTLHRAGFRPEELPLLILEAGRVLVDDAGYLLGTVLATKRLADGRRATILDFGVNLLFTSFWYDHRISPAGEFSHHTEDTVLFGPMCMNIDQLRESVNLPLLNRGDQVVVHKVGAYNMTQWMQFISLRPAIVLLDAQGRPHRIRQAETVEYLQQLEEVPGHLLPAAVAPTRPATAE</sequence>
<dbReference type="InterPro" id="IPR022644">
    <property type="entry name" value="De-COase2_N"/>
</dbReference>